<feature type="non-terminal residue" evidence="2">
    <location>
        <position position="1"/>
    </location>
</feature>
<dbReference type="EMBL" id="JAEUBG010003803">
    <property type="protein sequence ID" value="KAH3682288.1"/>
    <property type="molecule type" value="Genomic_DNA"/>
</dbReference>
<accession>A0A9P8Q158</accession>
<comment type="caution">
    <text evidence="2">The sequence shown here is derived from an EMBL/GenBank/DDBJ whole genome shotgun (WGS) entry which is preliminary data.</text>
</comment>
<reference evidence="2" key="1">
    <citation type="journal article" date="2021" name="Open Biol.">
        <title>Shared evolutionary footprints suggest mitochondrial oxidative damage underlies multiple complex I losses in fungi.</title>
        <authorList>
            <person name="Schikora-Tamarit M.A."/>
            <person name="Marcet-Houben M."/>
            <person name="Nosek J."/>
            <person name="Gabaldon T."/>
        </authorList>
    </citation>
    <scope>NUCLEOTIDE SEQUENCE</scope>
    <source>
        <strain evidence="2">CBS2887</strain>
    </source>
</reference>
<gene>
    <name evidence="2" type="ORF">WICPIJ_006745</name>
</gene>
<proteinExistence type="predicted"/>
<evidence type="ECO:0000313" key="3">
    <source>
        <dbReference type="Proteomes" id="UP000774326"/>
    </source>
</evidence>
<sequence length="71" mass="7991">FAVRHGHQGSAGDWRQGVLRQRSGQTNEPGKPPAGDCRVRFGQRERRQIGDRGCSVCQEGLDQRIFRRQSG</sequence>
<evidence type="ECO:0000313" key="2">
    <source>
        <dbReference type="EMBL" id="KAH3682288.1"/>
    </source>
</evidence>
<dbReference type="AlphaFoldDB" id="A0A9P8Q158"/>
<reference evidence="2" key="2">
    <citation type="submission" date="2021-01" db="EMBL/GenBank/DDBJ databases">
        <authorList>
            <person name="Schikora-Tamarit M.A."/>
        </authorList>
    </citation>
    <scope>NUCLEOTIDE SEQUENCE</scope>
    <source>
        <strain evidence="2">CBS2887</strain>
    </source>
</reference>
<dbReference type="Proteomes" id="UP000774326">
    <property type="component" value="Unassembled WGS sequence"/>
</dbReference>
<keyword evidence="3" id="KW-1185">Reference proteome</keyword>
<evidence type="ECO:0000256" key="1">
    <source>
        <dbReference type="SAM" id="MobiDB-lite"/>
    </source>
</evidence>
<organism evidence="2 3">
    <name type="scientific">Wickerhamomyces pijperi</name>
    <name type="common">Yeast</name>
    <name type="synonym">Pichia pijperi</name>
    <dbReference type="NCBI Taxonomy" id="599730"/>
    <lineage>
        <taxon>Eukaryota</taxon>
        <taxon>Fungi</taxon>
        <taxon>Dikarya</taxon>
        <taxon>Ascomycota</taxon>
        <taxon>Saccharomycotina</taxon>
        <taxon>Saccharomycetes</taxon>
        <taxon>Phaffomycetales</taxon>
        <taxon>Wickerhamomycetaceae</taxon>
        <taxon>Wickerhamomyces</taxon>
    </lineage>
</organism>
<feature type="non-terminal residue" evidence="2">
    <location>
        <position position="71"/>
    </location>
</feature>
<feature type="region of interest" description="Disordered" evidence="1">
    <location>
        <begin position="1"/>
        <end position="41"/>
    </location>
</feature>
<protein>
    <submittedName>
        <fullName evidence="2">Uncharacterized protein</fullName>
    </submittedName>
</protein>
<name>A0A9P8Q158_WICPI</name>